<comment type="similarity">
    <text evidence="1">Belongs to the sulfatase family.</text>
</comment>
<dbReference type="RefSeq" id="WP_231933049.1">
    <property type="nucleotide sequence ID" value="NZ_CP036349.1"/>
</dbReference>
<dbReference type="InterPro" id="IPR024607">
    <property type="entry name" value="Sulfatase_CS"/>
</dbReference>
<evidence type="ECO:0000256" key="2">
    <source>
        <dbReference type="ARBA" id="ARBA00022723"/>
    </source>
</evidence>
<evidence type="ECO:0000256" key="3">
    <source>
        <dbReference type="ARBA" id="ARBA00022801"/>
    </source>
</evidence>
<dbReference type="EMBL" id="CP036349">
    <property type="protein sequence ID" value="QDV75828.1"/>
    <property type="molecule type" value="Genomic_DNA"/>
</dbReference>
<keyword evidence="6" id="KW-0732">Signal</keyword>
<evidence type="ECO:0000256" key="4">
    <source>
        <dbReference type="ARBA" id="ARBA00022837"/>
    </source>
</evidence>
<evidence type="ECO:0000256" key="6">
    <source>
        <dbReference type="SAM" id="SignalP"/>
    </source>
</evidence>
<accession>A0A518KDG3</accession>
<dbReference type="PANTHER" id="PTHR10342">
    <property type="entry name" value="ARYLSULFATASE"/>
    <property type="match status" value="1"/>
</dbReference>
<feature type="signal peptide" evidence="6">
    <location>
        <begin position="1"/>
        <end position="23"/>
    </location>
</feature>
<dbReference type="Proteomes" id="UP000316426">
    <property type="component" value="Chromosome"/>
</dbReference>
<feature type="chain" id="PRO_5021856648" evidence="6">
    <location>
        <begin position="24"/>
        <end position="462"/>
    </location>
</feature>
<dbReference type="KEGG" id="bmei:Spa11_40510"/>
<dbReference type="InterPro" id="IPR047115">
    <property type="entry name" value="ARSB"/>
</dbReference>
<keyword evidence="4" id="KW-0106">Calcium</keyword>
<dbReference type="SUPFAM" id="SSF53649">
    <property type="entry name" value="Alkaline phosphatase-like"/>
    <property type="match status" value="1"/>
</dbReference>
<evidence type="ECO:0000259" key="7">
    <source>
        <dbReference type="Pfam" id="PF00884"/>
    </source>
</evidence>
<sequence length="462" mass="50788" precursor="true">MMSRSAKVAAVFALLLQSALALGAAAEEAPNIVVIVADDLGWNDVGYHGSPIRTPRLDALAREGVELDRFYVCPICTPTRAGLMTGRYPHRFGMRNTVMAPWRDYGIPADEACLPELLAAAGYERRACVGKWHLGHARRAHHPLSRGFTSFYGHYNGAIDYFTHLREGELDWHRGFESSRDEGYTTTLLADEAVRFIEASDGAAPFLLYLPFNAPHAPLQAEPDALEAYGFEEGQKRLPHRGEYGRRGRGATKRATFSAMVTALDTAIGRVLDSLEERGLADNTLVWVFSDNGGEVQLGGNNKPLRGAKHTVWEGGVRVPAIVRWPAKFEGGRRSTELAAYVDVLPTLLAAAKTDDSTSHQPFDGVDLLPMLTGQAAAPDRTIYLGQNAIVSQEWKLKDGKLFDLTDDPNETTNIADEHPKVAAELCEALKRYEALASKERMPGYAEGREGFVAPKDWAIER</sequence>
<dbReference type="PROSITE" id="PS00523">
    <property type="entry name" value="SULFATASE_1"/>
    <property type="match status" value="1"/>
</dbReference>
<keyword evidence="2" id="KW-0479">Metal-binding</keyword>
<dbReference type="GO" id="GO:0046872">
    <property type="term" value="F:metal ion binding"/>
    <property type="evidence" value="ECO:0007669"/>
    <property type="project" value="UniProtKB-KW"/>
</dbReference>
<protein>
    <submittedName>
        <fullName evidence="8">Arylsulfatase</fullName>
        <ecNumber evidence="8">3.1.6.1</ecNumber>
    </submittedName>
</protein>
<evidence type="ECO:0000313" key="8">
    <source>
        <dbReference type="EMBL" id="QDV75828.1"/>
    </source>
</evidence>
<feature type="domain" description="Sulfatase N-terminal" evidence="7">
    <location>
        <begin position="30"/>
        <end position="352"/>
    </location>
</feature>
<keyword evidence="9" id="KW-1185">Reference proteome</keyword>
<keyword evidence="5" id="KW-0325">Glycoprotein</keyword>
<dbReference type="Pfam" id="PF00884">
    <property type="entry name" value="Sulfatase"/>
    <property type="match status" value="1"/>
</dbReference>
<dbReference type="AlphaFoldDB" id="A0A518KDG3"/>
<dbReference type="PANTHER" id="PTHR10342:SF274">
    <property type="entry name" value="ARYLSULFATASE B"/>
    <property type="match status" value="1"/>
</dbReference>
<evidence type="ECO:0000256" key="5">
    <source>
        <dbReference type="ARBA" id="ARBA00023180"/>
    </source>
</evidence>
<evidence type="ECO:0000256" key="1">
    <source>
        <dbReference type="ARBA" id="ARBA00008779"/>
    </source>
</evidence>
<keyword evidence="3 8" id="KW-0378">Hydrolase</keyword>
<dbReference type="Gene3D" id="3.30.1120.10">
    <property type="match status" value="1"/>
</dbReference>
<dbReference type="InterPro" id="IPR000917">
    <property type="entry name" value="Sulfatase_N"/>
</dbReference>
<gene>
    <name evidence="8" type="primary">atsA_13</name>
    <name evidence="8" type="ORF">Spa11_40510</name>
</gene>
<dbReference type="Gene3D" id="3.40.720.10">
    <property type="entry name" value="Alkaline Phosphatase, subunit A"/>
    <property type="match status" value="1"/>
</dbReference>
<name>A0A518KDG3_9BACT</name>
<proteinExistence type="inferred from homology"/>
<dbReference type="CDD" id="cd16029">
    <property type="entry name" value="4-S"/>
    <property type="match status" value="1"/>
</dbReference>
<dbReference type="InterPro" id="IPR017850">
    <property type="entry name" value="Alkaline_phosphatase_core_sf"/>
</dbReference>
<organism evidence="8 9">
    <name type="scientific">Botrimarina mediterranea</name>
    <dbReference type="NCBI Taxonomy" id="2528022"/>
    <lineage>
        <taxon>Bacteria</taxon>
        <taxon>Pseudomonadati</taxon>
        <taxon>Planctomycetota</taxon>
        <taxon>Planctomycetia</taxon>
        <taxon>Pirellulales</taxon>
        <taxon>Lacipirellulaceae</taxon>
        <taxon>Botrimarina</taxon>
    </lineage>
</organism>
<dbReference type="EC" id="3.1.6.1" evidence="8"/>
<reference evidence="8 9" key="1">
    <citation type="submission" date="2019-02" db="EMBL/GenBank/DDBJ databases">
        <title>Deep-cultivation of Planctomycetes and their phenomic and genomic characterization uncovers novel biology.</title>
        <authorList>
            <person name="Wiegand S."/>
            <person name="Jogler M."/>
            <person name="Boedeker C."/>
            <person name="Pinto D."/>
            <person name="Vollmers J."/>
            <person name="Rivas-Marin E."/>
            <person name="Kohn T."/>
            <person name="Peeters S.H."/>
            <person name="Heuer A."/>
            <person name="Rast P."/>
            <person name="Oberbeckmann S."/>
            <person name="Bunk B."/>
            <person name="Jeske O."/>
            <person name="Meyerdierks A."/>
            <person name="Storesund J.E."/>
            <person name="Kallscheuer N."/>
            <person name="Luecker S."/>
            <person name="Lage O.M."/>
            <person name="Pohl T."/>
            <person name="Merkel B.J."/>
            <person name="Hornburger P."/>
            <person name="Mueller R.-W."/>
            <person name="Bruemmer F."/>
            <person name="Labrenz M."/>
            <person name="Spormann A.M."/>
            <person name="Op den Camp H."/>
            <person name="Overmann J."/>
            <person name="Amann R."/>
            <person name="Jetten M.S.M."/>
            <person name="Mascher T."/>
            <person name="Medema M.H."/>
            <person name="Devos D.P."/>
            <person name="Kaster A.-K."/>
            <person name="Ovreas L."/>
            <person name="Rohde M."/>
            <person name="Galperin M.Y."/>
            <person name="Jogler C."/>
        </authorList>
    </citation>
    <scope>NUCLEOTIDE SEQUENCE [LARGE SCALE GENOMIC DNA]</scope>
    <source>
        <strain evidence="8 9">Spa11</strain>
    </source>
</reference>
<dbReference type="GO" id="GO:0004065">
    <property type="term" value="F:arylsulfatase activity"/>
    <property type="evidence" value="ECO:0007669"/>
    <property type="project" value="UniProtKB-EC"/>
</dbReference>
<evidence type="ECO:0000313" key="9">
    <source>
        <dbReference type="Proteomes" id="UP000316426"/>
    </source>
</evidence>